<proteinExistence type="predicted"/>
<keyword evidence="2" id="KW-1185">Reference proteome</keyword>
<organism evidence="1 2">
    <name type="scientific">Methylocystis borbori</name>
    <dbReference type="NCBI Taxonomy" id="3118750"/>
    <lineage>
        <taxon>Bacteria</taxon>
        <taxon>Pseudomonadati</taxon>
        <taxon>Pseudomonadota</taxon>
        <taxon>Alphaproteobacteria</taxon>
        <taxon>Hyphomicrobiales</taxon>
        <taxon>Methylocystaceae</taxon>
        <taxon>Methylocystis</taxon>
    </lineage>
</organism>
<dbReference type="Proteomes" id="UP001350748">
    <property type="component" value="Unassembled WGS sequence"/>
</dbReference>
<comment type="caution">
    <text evidence="1">The sequence shown here is derived from an EMBL/GenBank/DDBJ whole genome shotgun (WGS) entry which is preliminary data.</text>
</comment>
<reference evidence="1 2" key="1">
    <citation type="submission" date="2024-02" db="EMBL/GenBank/DDBJ databases">
        <authorList>
            <person name="Grouzdev D."/>
        </authorList>
    </citation>
    <scope>NUCLEOTIDE SEQUENCE [LARGE SCALE GENOMIC DNA]</scope>
    <source>
        <strain evidence="1 2">9N</strain>
    </source>
</reference>
<dbReference type="EMBL" id="JAZHYN010000025">
    <property type="protein sequence ID" value="MEF3366826.1"/>
    <property type="molecule type" value="Genomic_DNA"/>
</dbReference>
<evidence type="ECO:0000313" key="1">
    <source>
        <dbReference type="EMBL" id="MEF3366826.1"/>
    </source>
</evidence>
<sequence>MTGSAQSLGGFVDFVRTRSFDIAPMIAFTADNGDRVSLRAEHNGARLVWRDGVPADPVFPHIPREFYAGLPANGSNGTLRSLISSMDEASDSASTSSAIGRTTIAVPVSRLCAARRHGGVSAERRAFESDGAAQYS</sequence>
<gene>
    <name evidence="1" type="ORF">V3H18_09810</name>
</gene>
<protein>
    <submittedName>
        <fullName evidence="1">Uncharacterized protein</fullName>
    </submittedName>
</protein>
<accession>A0ABU7XHF9</accession>
<name>A0ABU7XHF9_9HYPH</name>
<evidence type="ECO:0000313" key="2">
    <source>
        <dbReference type="Proteomes" id="UP001350748"/>
    </source>
</evidence>